<evidence type="ECO:0000313" key="3">
    <source>
        <dbReference type="Proteomes" id="UP000783287"/>
    </source>
</evidence>
<dbReference type="SUPFAM" id="SSF53335">
    <property type="entry name" value="S-adenosyl-L-methionine-dependent methyltransferases"/>
    <property type="match status" value="1"/>
</dbReference>
<dbReference type="GO" id="GO:0008757">
    <property type="term" value="F:S-adenosylmethionine-dependent methyltransferase activity"/>
    <property type="evidence" value="ECO:0007669"/>
    <property type="project" value="InterPro"/>
</dbReference>
<dbReference type="Pfam" id="PF08241">
    <property type="entry name" value="Methyltransf_11"/>
    <property type="match status" value="1"/>
</dbReference>
<evidence type="ECO:0000313" key="2">
    <source>
        <dbReference type="EMBL" id="MCA9382827.1"/>
    </source>
</evidence>
<dbReference type="Proteomes" id="UP000783287">
    <property type="component" value="Unassembled WGS sequence"/>
</dbReference>
<name>A0A955RIJ7_9BACT</name>
<dbReference type="EMBL" id="JAGQLK010000006">
    <property type="protein sequence ID" value="MCA9382827.1"/>
    <property type="molecule type" value="Genomic_DNA"/>
</dbReference>
<dbReference type="GO" id="GO:0032259">
    <property type="term" value="P:methylation"/>
    <property type="evidence" value="ECO:0007669"/>
    <property type="project" value="UniProtKB-KW"/>
</dbReference>
<proteinExistence type="predicted"/>
<keyword evidence="2" id="KW-0489">Methyltransferase</keyword>
<dbReference type="Gene3D" id="3.40.50.150">
    <property type="entry name" value="Vaccinia Virus protein VP39"/>
    <property type="match status" value="1"/>
</dbReference>
<dbReference type="CDD" id="cd02440">
    <property type="entry name" value="AdoMet_MTases"/>
    <property type="match status" value="1"/>
</dbReference>
<protein>
    <submittedName>
        <fullName evidence="2">Methyltransferase domain-containing protein</fullName>
    </submittedName>
</protein>
<evidence type="ECO:0000259" key="1">
    <source>
        <dbReference type="Pfam" id="PF08241"/>
    </source>
</evidence>
<dbReference type="AlphaFoldDB" id="A0A955RIJ7"/>
<gene>
    <name evidence="2" type="ORF">KC909_00520</name>
</gene>
<reference evidence="2" key="2">
    <citation type="journal article" date="2021" name="Microbiome">
        <title>Successional dynamics and alternative stable states in a saline activated sludge microbial community over 9 years.</title>
        <authorList>
            <person name="Wang Y."/>
            <person name="Ye J."/>
            <person name="Ju F."/>
            <person name="Liu L."/>
            <person name="Boyd J.A."/>
            <person name="Deng Y."/>
            <person name="Parks D.H."/>
            <person name="Jiang X."/>
            <person name="Yin X."/>
            <person name="Woodcroft B.J."/>
            <person name="Tyson G.W."/>
            <person name="Hugenholtz P."/>
            <person name="Polz M.F."/>
            <person name="Zhang T."/>
        </authorList>
    </citation>
    <scope>NUCLEOTIDE SEQUENCE</scope>
    <source>
        <strain evidence="2">HKST-UBA14</strain>
    </source>
</reference>
<organism evidence="2 3">
    <name type="scientific">Candidatus Dojkabacteria bacterium</name>
    <dbReference type="NCBI Taxonomy" id="2099670"/>
    <lineage>
        <taxon>Bacteria</taxon>
        <taxon>Candidatus Dojkabacteria</taxon>
    </lineage>
</organism>
<comment type="caution">
    <text evidence="2">The sequence shown here is derived from an EMBL/GenBank/DDBJ whole genome shotgun (WGS) entry which is preliminary data.</text>
</comment>
<feature type="domain" description="Methyltransferase type 11" evidence="1">
    <location>
        <begin position="171"/>
        <end position="255"/>
    </location>
</feature>
<reference evidence="2" key="1">
    <citation type="submission" date="2020-04" db="EMBL/GenBank/DDBJ databases">
        <authorList>
            <person name="Zhang T."/>
        </authorList>
    </citation>
    <scope>NUCLEOTIDE SEQUENCE</scope>
    <source>
        <strain evidence="2">HKST-UBA14</strain>
    </source>
</reference>
<accession>A0A955RIJ7</accession>
<dbReference type="InterPro" id="IPR013216">
    <property type="entry name" value="Methyltransf_11"/>
</dbReference>
<sequence>MSIPDFEPQSTGIVLPFGERHVYAPDEYEVLQDVNPNHYFLRVSQALPIGRRQDDAQIMQMAAGFSQQFGRFTNYSPDITIPVIPNSPQRKFVAISAVSSDNIALMSTPFSPEYYSGYSVDQSQYMGAALSEHIYVFTRSDEFLRLRQQRGNRIAILGCATPLNYIAMVEEIAKLGIDATIDTFDITALPMEQLAPYCRDGDQAIIADATQLDPLEFGEYDAIFADFLVNCMNPLDHHPLYRSVYRILQPGGHFYMSHVCDLEFEKHLLAPLPNTITASSTFYGNVNFYLQQEDLVTQLWDNGFSTDLLDVGLNKKLTSYDKTDRYFVCSK</sequence>
<dbReference type="InterPro" id="IPR029063">
    <property type="entry name" value="SAM-dependent_MTases_sf"/>
</dbReference>
<keyword evidence="2" id="KW-0808">Transferase</keyword>